<name>A0A8R1DZ93_CAEJA</name>
<feature type="compositionally biased region" description="Polar residues" evidence="1">
    <location>
        <begin position="299"/>
        <end position="318"/>
    </location>
</feature>
<reference evidence="3" key="1">
    <citation type="submission" date="2010-08" db="EMBL/GenBank/DDBJ databases">
        <authorList>
            <consortium name="Caenorhabditis japonica Sequencing Consortium"/>
            <person name="Wilson R.K."/>
        </authorList>
    </citation>
    <scope>NUCLEOTIDE SEQUENCE [LARGE SCALE GENOMIC DNA]</scope>
    <source>
        <strain evidence="3">DF5081</strain>
    </source>
</reference>
<accession>A0A8R1DZ93</accession>
<dbReference type="EnsemblMetazoa" id="CJA16406.1">
    <property type="protein sequence ID" value="CJA16406.1"/>
    <property type="gene ID" value="WBGene00135609"/>
</dbReference>
<feature type="region of interest" description="Disordered" evidence="1">
    <location>
        <begin position="235"/>
        <end position="486"/>
    </location>
</feature>
<feature type="compositionally biased region" description="Polar residues" evidence="1">
    <location>
        <begin position="383"/>
        <end position="429"/>
    </location>
</feature>
<feature type="compositionally biased region" description="Low complexity" evidence="1">
    <location>
        <begin position="450"/>
        <end position="472"/>
    </location>
</feature>
<feature type="compositionally biased region" description="Basic and acidic residues" evidence="1">
    <location>
        <begin position="252"/>
        <end position="268"/>
    </location>
</feature>
<evidence type="ECO:0000313" key="2">
    <source>
        <dbReference type="EnsemblMetazoa" id="CJA16406.1"/>
    </source>
</evidence>
<dbReference type="Proteomes" id="UP000005237">
    <property type="component" value="Unassembled WGS sequence"/>
</dbReference>
<feature type="compositionally biased region" description="Low complexity" evidence="1">
    <location>
        <begin position="371"/>
        <end position="382"/>
    </location>
</feature>
<reference evidence="2" key="2">
    <citation type="submission" date="2022-06" db="UniProtKB">
        <authorList>
            <consortium name="EnsemblMetazoa"/>
        </authorList>
    </citation>
    <scope>IDENTIFICATION</scope>
    <source>
        <strain evidence="2">DF5081</strain>
    </source>
</reference>
<sequence>MLTSKENDIISPSDQFRYTYPNSTAELMATRFKNIICFSTVLLEDLDNTIRHTCHQVLLFRARNTAPFRLQRGFQILDVVEMASIIRAACGPVENLDVLCGEPINCGSATVDRSIVLLEGVVKDEDFVYPSKKKLTADTGAIIRPEELIARLKLSRALGAENVEEKCLLNQEKSKSNGTVPVSYLSPTNDILLSSLLSRMSDSDFVYPTKKKPSPNEGRIVRALEASEALVKAQVEKNKEYPENVSPSRKRTVNDTDHVLPKPVEKENVSSMSTEKKKKNRKKNKSKKNKDVKTAPEPIQQNSAQEKNRDQAAQQNEMLNRPPVWNNGQAFSVNSPKTFNQNGSNGDIGSNGDHGGHRGGPKNGGYRGGPRRSYGGSNGNNRWKNGQENYNQNRNSNYYTSRNGNGNFEPNENTRSENGNYRRSFQSHQNRFDFSPNSSGDNFSGDTQINENGRGFNGNGNNNGNLSNRGFGNWNGIRGERQPSHN</sequence>
<organism evidence="2 3">
    <name type="scientific">Caenorhabditis japonica</name>
    <dbReference type="NCBI Taxonomy" id="281687"/>
    <lineage>
        <taxon>Eukaryota</taxon>
        <taxon>Metazoa</taxon>
        <taxon>Ecdysozoa</taxon>
        <taxon>Nematoda</taxon>
        <taxon>Chromadorea</taxon>
        <taxon>Rhabditida</taxon>
        <taxon>Rhabditina</taxon>
        <taxon>Rhabditomorpha</taxon>
        <taxon>Rhabditoidea</taxon>
        <taxon>Rhabditidae</taxon>
        <taxon>Peloderinae</taxon>
        <taxon>Caenorhabditis</taxon>
    </lineage>
</organism>
<dbReference type="AlphaFoldDB" id="A0A8R1DZ93"/>
<feature type="compositionally biased region" description="Polar residues" evidence="1">
    <location>
        <begin position="326"/>
        <end position="342"/>
    </location>
</feature>
<evidence type="ECO:0000256" key="1">
    <source>
        <dbReference type="SAM" id="MobiDB-lite"/>
    </source>
</evidence>
<proteinExistence type="predicted"/>
<keyword evidence="3" id="KW-1185">Reference proteome</keyword>
<feature type="compositionally biased region" description="Polar residues" evidence="1">
    <location>
        <begin position="435"/>
        <end position="449"/>
    </location>
</feature>
<evidence type="ECO:0000313" key="3">
    <source>
        <dbReference type="Proteomes" id="UP000005237"/>
    </source>
</evidence>
<feature type="compositionally biased region" description="Basic residues" evidence="1">
    <location>
        <begin position="276"/>
        <end position="288"/>
    </location>
</feature>
<protein>
    <submittedName>
        <fullName evidence="2">Uncharacterized protein</fullName>
    </submittedName>
</protein>